<feature type="region of interest" description="Disordered" evidence="1">
    <location>
        <begin position="170"/>
        <end position="196"/>
    </location>
</feature>
<organism evidence="2 3">
    <name type="scientific">Dibothriocephalus latus</name>
    <name type="common">Fish tapeworm</name>
    <name type="synonym">Diphyllobothrium latum</name>
    <dbReference type="NCBI Taxonomy" id="60516"/>
    <lineage>
        <taxon>Eukaryota</taxon>
        <taxon>Metazoa</taxon>
        <taxon>Spiralia</taxon>
        <taxon>Lophotrochozoa</taxon>
        <taxon>Platyhelminthes</taxon>
        <taxon>Cestoda</taxon>
        <taxon>Eucestoda</taxon>
        <taxon>Diphyllobothriidea</taxon>
        <taxon>Diphyllobothriidae</taxon>
        <taxon>Dibothriocephalus</taxon>
    </lineage>
</organism>
<evidence type="ECO:0000256" key="1">
    <source>
        <dbReference type="SAM" id="MobiDB-lite"/>
    </source>
</evidence>
<accession>A0A3P7M9Y9</accession>
<proteinExistence type="predicted"/>
<keyword evidence="3" id="KW-1185">Reference proteome</keyword>
<gene>
    <name evidence="2" type="ORF">DILT_LOCUS14166</name>
</gene>
<sequence length="220" mass="24641">MVLRFMHHSSSSIRRSAILALQSLVSTRVTQGVAIDIVSLEVIFDQLFHRQLTRPEVFETVDIFTLISLVVEEEENKEGVQCQPRRFVRFAHKKSDDQKMPGQNLGPVVFFFYPALVMHFWVRMVAESPLPTLVSATLHNVDFWLCQTMQPTSMPFPDHLLRLPAAVGGGGGAGTTTAPPAVEQPPKGPPSSQQVKHQAKHFLLPSPLWLLLLLYFGVTF</sequence>
<reference evidence="2 3" key="1">
    <citation type="submission" date="2018-11" db="EMBL/GenBank/DDBJ databases">
        <authorList>
            <consortium name="Pathogen Informatics"/>
        </authorList>
    </citation>
    <scope>NUCLEOTIDE SEQUENCE [LARGE SCALE GENOMIC DNA]</scope>
</reference>
<name>A0A3P7M9Y9_DIBLA</name>
<dbReference type="Proteomes" id="UP000281553">
    <property type="component" value="Unassembled WGS sequence"/>
</dbReference>
<protein>
    <submittedName>
        <fullName evidence="2">Uncharacterized protein</fullName>
    </submittedName>
</protein>
<evidence type="ECO:0000313" key="3">
    <source>
        <dbReference type="Proteomes" id="UP000281553"/>
    </source>
</evidence>
<evidence type="ECO:0000313" key="2">
    <source>
        <dbReference type="EMBL" id="VDN22990.1"/>
    </source>
</evidence>
<dbReference type="AlphaFoldDB" id="A0A3P7M9Y9"/>
<dbReference type="EMBL" id="UYRU01073046">
    <property type="protein sequence ID" value="VDN22990.1"/>
    <property type="molecule type" value="Genomic_DNA"/>
</dbReference>